<dbReference type="EMBL" id="QEAP01000116">
    <property type="protein sequence ID" value="TPX74627.1"/>
    <property type="molecule type" value="Genomic_DNA"/>
</dbReference>
<keyword evidence="4" id="KW-0496">Mitochondrion</keyword>
<dbReference type="PANTHER" id="PTHR21181">
    <property type="match status" value="1"/>
</dbReference>
<gene>
    <name evidence="7" type="ORF">CcCBS67573_g04114</name>
</gene>
<comment type="similarity">
    <text evidence="6">Belongs to the NDUFAF6 family.</text>
</comment>
<keyword evidence="5" id="KW-0472">Membrane</keyword>
<keyword evidence="3" id="KW-0809">Transit peptide</keyword>
<organism evidence="7 8">
    <name type="scientific">Chytriomyces confervae</name>
    <dbReference type="NCBI Taxonomy" id="246404"/>
    <lineage>
        <taxon>Eukaryota</taxon>
        <taxon>Fungi</taxon>
        <taxon>Fungi incertae sedis</taxon>
        <taxon>Chytridiomycota</taxon>
        <taxon>Chytridiomycota incertae sedis</taxon>
        <taxon>Chytridiomycetes</taxon>
        <taxon>Chytridiales</taxon>
        <taxon>Chytriomycetaceae</taxon>
        <taxon>Chytriomyces</taxon>
    </lineage>
</organism>
<evidence type="ECO:0008006" key="9">
    <source>
        <dbReference type="Google" id="ProtNLM"/>
    </source>
</evidence>
<dbReference type="GO" id="GO:0032981">
    <property type="term" value="P:mitochondrial respiratory chain complex I assembly"/>
    <property type="evidence" value="ECO:0007669"/>
    <property type="project" value="TreeGrafter"/>
</dbReference>
<dbReference type="OrthoDB" id="270318at2759"/>
<evidence type="ECO:0000256" key="5">
    <source>
        <dbReference type="ARBA" id="ARBA00023136"/>
    </source>
</evidence>
<dbReference type="PANTHER" id="PTHR21181:SF13">
    <property type="entry name" value="NADH DEHYDROGENASE (UBIQUINONE) COMPLEX I, ASSEMBLY FACTOR 6"/>
    <property type="match status" value="1"/>
</dbReference>
<keyword evidence="8" id="KW-1185">Reference proteome</keyword>
<dbReference type="InterPro" id="IPR008949">
    <property type="entry name" value="Isoprenoid_synthase_dom_sf"/>
</dbReference>
<evidence type="ECO:0000256" key="6">
    <source>
        <dbReference type="ARBA" id="ARBA00038273"/>
    </source>
</evidence>
<protein>
    <recommendedName>
        <fullName evidence="9">Phytoene synthase</fullName>
    </recommendedName>
</protein>
<keyword evidence="2" id="KW-0999">Mitochondrion inner membrane</keyword>
<dbReference type="Proteomes" id="UP000320333">
    <property type="component" value="Unassembled WGS sequence"/>
</dbReference>
<comment type="caution">
    <text evidence="7">The sequence shown here is derived from an EMBL/GenBank/DDBJ whole genome shotgun (WGS) entry which is preliminary data.</text>
</comment>
<evidence type="ECO:0000256" key="4">
    <source>
        <dbReference type="ARBA" id="ARBA00023128"/>
    </source>
</evidence>
<sequence>MASRHLQHCLDTVRRSDWEHYVTSLFIPAHARAAVFAVRAFNCEVASVRDSVSSQSKETIVASMRFQFWRDLVDGVYAGRPVNHPIALALADAVETTPISKHFLQRIISSREADFNAKSVYPTLASLEAYAEQSQSSLLYLQLEACGVQNFKVDHIASHIGKAIGISTILRGTPAHVQVRQLYLPSDLLAKHNVSTEDIFRKGPSEPLSDVVFDVASVANDHVTTARSHIAESAVKNEFPQIALTALLPAIGCDSYLQRLEKAQFNVFNPSLQRRDWKLLYQLWKKNRSGNI</sequence>
<evidence type="ECO:0000256" key="1">
    <source>
        <dbReference type="ARBA" id="ARBA00004273"/>
    </source>
</evidence>
<accession>A0A507FHT0</accession>
<evidence type="ECO:0000313" key="8">
    <source>
        <dbReference type="Proteomes" id="UP000320333"/>
    </source>
</evidence>
<dbReference type="Gene3D" id="1.10.600.10">
    <property type="entry name" value="Farnesyl Diphosphate Synthase"/>
    <property type="match status" value="1"/>
</dbReference>
<evidence type="ECO:0000256" key="3">
    <source>
        <dbReference type="ARBA" id="ARBA00022946"/>
    </source>
</evidence>
<proteinExistence type="inferred from homology"/>
<evidence type="ECO:0000256" key="2">
    <source>
        <dbReference type="ARBA" id="ARBA00022792"/>
    </source>
</evidence>
<dbReference type="SUPFAM" id="SSF48576">
    <property type="entry name" value="Terpenoid synthases"/>
    <property type="match status" value="1"/>
</dbReference>
<dbReference type="Pfam" id="PF00494">
    <property type="entry name" value="SQS_PSY"/>
    <property type="match status" value="1"/>
</dbReference>
<dbReference type="STRING" id="246404.A0A507FHT0"/>
<dbReference type="InterPro" id="IPR002060">
    <property type="entry name" value="Squ/phyt_synthse"/>
</dbReference>
<evidence type="ECO:0000313" key="7">
    <source>
        <dbReference type="EMBL" id="TPX74627.1"/>
    </source>
</evidence>
<name>A0A507FHT0_9FUNG</name>
<dbReference type="AlphaFoldDB" id="A0A507FHT0"/>
<reference evidence="7 8" key="1">
    <citation type="journal article" date="2019" name="Sci. Rep.">
        <title>Comparative genomics of chytrid fungi reveal insights into the obligate biotrophic and pathogenic lifestyle of Synchytrium endobioticum.</title>
        <authorList>
            <person name="van de Vossenberg B.T.L.H."/>
            <person name="Warris S."/>
            <person name="Nguyen H.D.T."/>
            <person name="van Gent-Pelzer M.P.E."/>
            <person name="Joly D.L."/>
            <person name="van de Geest H.C."/>
            <person name="Bonants P.J.M."/>
            <person name="Smith D.S."/>
            <person name="Levesque C.A."/>
            <person name="van der Lee T.A.J."/>
        </authorList>
    </citation>
    <scope>NUCLEOTIDE SEQUENCE [LARGE SCALE GENOMIC DNA]</scope>
    <source>
        <strain evidence="7 8">CBS 675.73</strain>
    </source>
</reference>
<comment type="subcellular location">
    <subcellularLocation>
        <location evidence="1">Mitochondrion inner membrane</location>
    </subcellularLocation>
</comment>
<dbReference type="GO" id="GO:0005743">
    <property type="term" value="C:mitochondrial inner membrane"/>
    <property type="evidence" value="ECO:0007669"/>
    <property type="project" value="UniProtKB-SubCell"/>
</dbReference>